<evidence type="ECO:0000259" key="2">
    <source>
        <dbReference type="PROSITE" id="PS50002"/>
    </source>
</evidence>
<protein>
    <recommendedName>
        <fullName evidence="2">SH3 domain-containing protein</fullName>
    </recommendedName>
</protein>
<sequence>MDYLVTAPHRSEYPAPLILEKGDLLVVGDRYQGPEKWDNWIYCSTSTHAGGWVPEQIIEHLPETHTGRAMEDYSAMEMNVDKGDLVQGDRLLNGWCWCLRAQDGAQGWVPISHLSPLPSTP</sequence>
<dbReference type="Pfam" id="PF07653">
    <property type="entry name" value="SH3_2"/>
    <property type="match status" value="2"/>
</dbReference>
<dbReference type="Proteomes" id="UP000608923">
    <property type="component" value="Unassembled WGS sequence"/>
</dbReference>
<reference evidence="4" key="1">
    <citation type="journal article" date="2019" name="Int. J. Syst. Evol. Microbiol.">
        <title>The Global Catalogue of Microorganisms (GCM) 10K type strain sequencing project: providing services to taxonomists for standard genome sequencing and annotation.</title>
        <authorList>
            <consortium name="The Broad Institute Genomics Platform"/>
            <consortium name="The Broad Institute Genome Sequencing Center for Infectious Disease"/>
            <person name="Wu L."/>
            <person name="Ma J."/>
        </authorList>
    </citation>
    <scope>NUCLEOTIDE SEQUENCE [LARGE SCALE GENOMIC DNA]</scope>
    <source>
        <strain evidence="4">KCTC 42083</strain>
    </source>
</reference>
<evidence type="ECO:0000313" key="4">
    <source>
        <dbReference type="Proteomes" id="UP000608923"/>
    </source>
</evidence>
<organism evidence="3 4">
    <name type="scientific">Alcaligenes pakistanensis</name>
    <dbReference type="NCBI Taxonomy" id="1482717"/>
    <lineage>
        <taxon>Bacteria</taxon>
        <taxon>Pseudomonadati</taxon>
        <taxon>Pseudomonadota</taxon>
        <taxon>Betaproteobacteria</taxon>
        <taxon>Burkholderiales</taxon>
        <taxon>Alcaligenaceae</taxon>
        <taxon>Alcaligenes</taxon>
    </lineage>
</organism>
<name>A0A8H9II03_9BURK</name>
<evidence type="ECO:0000256" key="1">
    <source>
        <dbReference type="ARBA" id="ARBA00022443"/>
    </source>
</evidence>
<dbReference type="SMART" id="SM00326">
    <property type="entry name" value="SH3"/>
    <property type="match status" value="2"/>
</dbReference>
<evidence type="ECO:0000313" key="3">
    <source>
        <dbReference type="EMBL" id="GHC35915.1"/>
    </source>
</evidence>
<comment type="caution">
    <text evidence="3">The sequence shown here is derived from an EMBL/GenBank/DDBJ whole genome shotgun (WGS) entry which is preliminary data.</text>
</comment>
<dbReference type="PROSITE" id="PS50002">
    <property type="entry name" value="SH3"/>
    <property type="match status" value="1"/>
</dbReference>
<dbReference type="RefSeq" id="WP_189390569.1">
    <property type="nucleotide sequence ID" value="NZ_BMZN01000001.1"/>
</dbReference>
<dbReference type="EMBL" id="BMZN01000001">
    <property type="protein sequence ID" value="GHC35915.1"/>
    <property type="molecule type" value="Genomic_DNA"/>
</dbReference>
<dbReference type="AlphaFoldDB" id="A0A8H9II03"/>
<dbReference type="SUPFAM" id="SSF50044">
    <property type="entry name" value="SH3-domain"/>
    <property type="match status" value="2"/>
</dbReference>
<dbReference type="InterPro" id="IPR036028">
    <property type="entry name" value="SH3-like_dom_sf"/>
</dbReference>
<keyword evidence="1" id="KW-0728">SH3 domain</keyword>
<keyword evidence="4" id="KW-1185">Reference proteome</keyword>
<dbReference type="PIRSF" id="PIRSF034961">
    <property type="entry name" value="UCP034961_SH3_2"/>
    <property type="match status" value="1"/>
</dbReference>
<proteinExistence type="predicted"/>
<accession>A0A8H9II03</accession>
<feature type="domain" description="SH3" evidence="2">
    <location>
        <begin position="62"/>
        <end position="119"/>
    </location>
</feature>
<dbReference type="InterPro" id="IPR001452">
    <property type="entry name" value="SH3_domain"/>
</dbReference>
<gene>
    <name evidence="3" type="ORF">GCM10010096_01240</name>
</gene>
<dbReference type="InterPro" id="IPR014593">
    <property type="entry name" value="UCP034961_SH3_2"/>
</dbReference>